<sequence>MPINKMNVDTIKRQHTMPVKTNKVGLTMPVERGINLNSLYNKITCSRIIIAHSIFLTWSSLFIWMIVSASSIFNPLPG</sequence>
<reference evidence="2 3" key="1">
    <citation type="submission" date="2016-03" db="EMBL/GenBank/DDBJ databases">
        <title>Niastella vici sp. nov., isolated from farmland soil.</title>
        <authorList>
            <person name="Chen L."/>
            <person name="Wang D."/>
            <person name="Yang S."/>
            <person name="Wang G."/>
        </authorList>
    </citation>
    <scope>NUCLEOTIDE SEQUENCE [LARGE SCALE GENOMIC DNA]</scope>
    <source>
        <strain evidence="2 3">DJ57</strain>
    </source>
</reference>
<feature type="transmembrane region" description="Helical" evidence="1">
    <location>
        <begin position="48"/>
        <end position="73"/>
    </location>
</feature>
<gene>
    <name evidence="2" type="ORF">A3860_36360</name>
</gene>
<keyword evidence="1" id="KW-0812">Transmembrane</keyword>
<dbReference type="Proteomes" id="UP000192796">
    <property type="component" value="Unassembled WGS sequence"/>
</dbReference>
<proteinExistence type="predicted"/>
<protein>
    <submittedName>
        <fullName evidence="2">Uncharacterized protein</fullName>
    </submittedName>
</protein>
<name>A0A1V9FN21_9BACT</name>
<dbReference type="EMBL" id="LVYD01000073">
    <property type="protein sequence ID" value="OQP59755.1"/>
    <property type="molecule type" value="Genomic_DNA"/>
</dbReference>
<dbReference type="AlphaFoldDB" id="A0A1V9FN21"/>
<keyword evidence="3" id="KW-1185">Reference proteome</keyword>
<keyword evidence="1" id="KW-0472">Membrane</keyword>
<evidence type="ECO:0000256" key="1">
    <source>
        <dbReference type="SAM" id="Phobius"/>
    </source>
</evidence>
<evidence type="ECO:0000313" key="3">
    <source>
        <dbReference type="Proteomes" id="UP000192796"/>
    </source>
</evidence>
<dbReference type="STRING" id="1703345.A3860_36360"/>
<evidence type="ECO:0000313" key="2">
    <source>
        <dbReference type="EMBL" id="OQP59755.1"/>
    </source>
</evidence>
<accession>A0A1V9FN21</accession>
<keyword evidence="1" id="KW-1133">Transmembrane helix</keyword>
<comment type="caution">
    <text evidence="2">The sequence shown here is derived from an EMBL/GenBank/DDBJ whole genome shotgun (WGS) entry which is preliminary data.</text>
</comment>
<organism evidence="2 3">
    <name type="scientific">Niastella vici</name>
    <dbReference type="NCBI Taxonomy" id="1703345"/>
    <lineage>
        <taxon>Bacteria</taxon>
        <taxon>Pseudomonadati</taxon>
        <taxon>Bacteroidota</taxon>
        <taxon>Chitinophagia</taxon>
        <taxon>Chitinophagales</taxon>
        <taxon>Chitinophagaceae</taxon>
        <taxon>Niastella</taxon>
    </lineage>
</organism>